<name>A0A2H3DS17_ARMGA</name>
<feature type="transmembrane region" description="Helical" evidence="1">
    <location>
        <begin position="20"/>
        <end position="41"/>
    </location>
</feature>
<dbReference type="EMBL" id="KZ293660">
    <property type="protein sequence ID" value="PBK91897.1"/>
    <property type="molecule type" value="Genomic_DNA"/>
</dbReference>
<keyword evidence="1" id="KW-0472">Membrane</keyword>
<evidence type="ECO:0000256" key="1">
    <source>
        <dbReference type="SAM" id="Phobius"/>
    </source>
</evidence>
<dbReference type="AlphaFoldDB" id="A0A2H3DS17"/>
<reference evidence="3" key="1">
    <citation type="journal article" date="2017" name="Nat. Ecol. Evol.">
        <title>Genome expansion and lineage-specific genetic innovations in the forest pathogenic fungi Armillaria.</title>
        <authorList>
            <person name="Sipos G."/>
            <person name="Prasanna A.N."/>
            <person name="Walter M.C."/>
            <person name="O'Connor E."/>
            <person name="Balint B."/>
            <person name="Krizsan K."/>
            <person name="Kiss B."/>
            <person name="Hess J."/>
            <person name="Varga T."/>
            <person name="Slot J."/>
            <person name="Riley R."/>
            <person name="Boka B."/>
            <person name="Rigling D."/>
            <person name="Barry K."/>
            <person name="Lee J."/>
            <person name="Mihaltcheva S."/>
            <person name="LaButti K."/>
            <person name="Lipzen A."/>
            <person name="Waldron R."/>
            <person name="Moloney N.M."/>
            <person name="Sperisen C."/>
            <person name="Kredics L."/>
            <person name="Vagvoelgyi C."/>
            <person name="Patrignani A."/>
            <person name="Fitzpatrick D."/>
            <person name="Nagy I."/>
            <person name="Doyle S."/>
            <person name="Anderson J.B."/>
            <person name="Grigoriev I.V."/>
            <person name="Gueldener U."/>
            <person name="Muensterkoetter M."/>
            <person name="Nagy L.G."/>
        </authorList>
    </citation>
    <scope>NUCLEOTIDE SEQUENCE [LARGE SCALE GENOMIC DNA]</scope>
    <source>
        <strain evidence="3">Ar21-2</strain>
    </source>
</reference>
<sequence>MLSIYSTPIPIPDIHTKLALTLGALFIGATIAAVCYGITILQTTLYYELNPNDLWIFRYSEPSGKVFPRLAGL</sequence>
<keyword evidence="1" id="KW-1133">Transmembrane helix</keyword>
<keyword evidence="1" id="KW-0812">Transmembrane</keyword>
<dbReference type="Proteomes" id="UP000217790">
    <property type="component" value="Unassembled WGS sequence"/>
</dbReference>
<gene>
    <name evidence="2" type="ORF">ARMGADRAFT_1081304</name>
</gene>
<proteinExistence type="predicted"/>
<evidence type="ECO:0000313" key="3">
    <source>
        <dbReference type="Proteomes" id="UP000217790"/>
    </source>
</evidence>
<evidence type="ECO:0000313" key="2">
    <source>
        <dbReference type="EMBL" id="PBK91897.1"/>
    </source>
</evidence>
<keyword evidence="3" id="KW-1185">Reference proteome</keyword>
<dbReference type="OrthoDB" id="2535105at2759"/>
<dbReference type="InParanoid" id="A0A2H3DS17"/>
<organism evidence="2 3">
    <name type="scientific">Armillaria gallica</name>
    <name type="common">Bulbous honey fungus</name>
    <name type="synonym">Armillaria bulbosa</name>
    <dbReference type="NCBI Taxonomy" id="47427"/>
    <lineage>
        <taxon>Eukaryota</taxon>
        <taxon>Fungi</taxon>
        <taxon>Dikarya</taxon>
        <taxon>Basidiomycota</taxon>
        <taxon>Agaricomycotina</taxon>
        <taxon>Agaricomycetes</taxon>
        <taxon>Agaricomycetidae</taxon>
        <taxon>Agaricales</taxon>
        <taxon>Marasmiineae</taxon>
        <taxon>Physalacriaceae</taxon>
        <taxon>Armillaria</taxon>
    </lineage>
</organism>
<accession>A0A2H3DS17</accession>
<protein>
    <submittedName>
        <fullName evidence="2">Uncharacterized protein</fullName>
    </submittedName>
</protein>